<evidence type="ECO:0000256" key="13">
    <source>
        <dbReference type="ARBA" id="ARBA00023136"/>
    </source>
</evidence>
<dbReference type="Gene3D" id="2.90.10.10">
    <property type="entry name" value="Bulb-type lectin domain"/>
    <property type="match status" value="1"/>
</dbReference>
<keyword evidence="5" id="KW-0808">Transferase</keyword>
<evidence type="ECO:0000256" key="4">
    <source>
        <dbReference type="ARBA" id="ARBA00022536"/>
    </source>
</evidence>
<keyword evidence="11 19" id="KW-0067">ATP-binding</keyword>
<evidence type="ECO:0000313" key="22">
    <source>
        <dbReference type="EMBL" id="EXC19917.1"/>
    </source>
</evidence>
<keyword evidence="4" id="KW-0245">EGF-like domain</keyword>
<keyword evidence="12 20" id="KW-1133">Transmembrane helix</keyword>
<evidence type="ECO:0000256" key="1">
    <source>
        <dbReference type="ARBA" id="ARBA00004479"/>
    </source>
</evidence>
<keyword evidence="15 22" id="KW-0675">Receptor</keyword>
<sequence>MTSHKLVSSVSKRNHSSGRFQLIMQDDGNLVQYPVLSFGLLPTHAYWTTQTDKQGDNITLNLDQNGRLYLLNDTGFTIRTISNAGQSLEQQLEWVSTTNKCDPTGLCGLNSYCNFDGQNAHCVCLPGFDFIDQYEKSLGCVKNSSTDGCEKKNGDTISLEELNGTSWDESSYSVVSLDNKTACGEECLRDCNCQIALFQNQQCSKQRIPLRFGKPTQGNSLLTTFVKVKNRSSETTTIVSKRKNEQVRMGILIGSIVVSSFGLIALAISGALIYRFRIWSYRKIENRGHDKLLEDVALRPYTYAELEKATNGFTDRVGKGAFGTVFKGLLVSNSGRKIVAIKRLEKVIADGEREFRNEMKVIGKTHHKNLVKLLGYWHEGTNRLLVYEYMENGSLADFLFRSETKPTWEERAGIALNIARGILYLHEECETQIIHCDIKPENILMDEQNCAKIADFGLAKLLMPDQSRTYTGFRGTRGYVAPEWHRNMPITVKADVYSFGIVLFEIICCRSVDMDVPEDKVVLANWVYDCFLDGELDKLVEDEDLEENELQKMIKLGLWCIQEEPFVRPSMKKVCLMLEGTIEIPPPPNPTSSVSIVQID</sequence>
<evidence type="ECO:0000256" key="16">
    <source>
        <dbReference type="ARBA" id="ARBA00023180"/>
    </source>
</evidence>
<dbReference type="InterPro" id="IPR000858">
    <property type="entry name" value="S_locus_glycoprot_dom"/>
</dbReference>
<evidence type="ECO:0000256" key="10">
    <source>
        <dbReference type="ARBA" id="ARBA00022777"/>
    </source>
</evidence>
<dbReference type="InterPro" id="IPR017441">
    <property type="entry name" value="Protein_kinase_ATP_BS"/>
</dbReference>
<evidence type="ECO:0000256" key="12">
    <source>
        <dbReference type="ARBA" id="ARBA00022989"/>
    </source>
</evidence>
<dbReference type="AlphaFoldDB" id="W9S055"/>
<reference evidence="23" key="1">
    <citation type="submission" date="2013-01" db="EMBL/GenBank/DDBJ databases">
        <title>Draft Genome Sequence of a Mulberry Tree, Morus notabilis C.K. Schneid.</title>
        <authorList>
            <person name="He N."/>
            <person name="Zhao S."/>
        </authorList>
    </citation>
    <scope>NUCLEOTIDE SEQUENCE</scope>
</reference>
<dbReference type="GO" id="GO:0048544">
    <property type="term" value="P:recognition of pollen"/>
    <property type="evidence" value="ECO:0007669"/>
    <property type="project" value="InterPro"/>
</dbReference>
<evidence type="ECO:0000256" key="18">
    <source>
        <dbReference type="ARBA" id="ARBA00048679"/>
    </source>
</evidence>
<dbReference type="eggNOG" id="ENOG502QT6D">
    <property type="taxonomic scope" value="Eukaryota"/>
</dbReference>
<evidence type="ECO:0000256" key="9">
    <source>
        <dbReference type="ARBA" id="ARBA00022741"/>
    </source>
</evidence>
<evidence type="ECO:0000256" key="20">
    <source>
        <dbReference type="SAM" id="Phobius"/>
    </source>
</evidence>
<dbReference type="EC" id="2.7.11.1" evidence="2"/>
<dbReference type="FunFam" id="3.30.200.20:FF:000059">
    <property type="entry name" value="S-receptor-like serine/threonine-protein kinase"/>
    <property type="match status" value="1"/>
</dbReference>
<keyword evidence="14" id="KW-1015">Disulfide bond</keyword>
<evidence type="ECO:0000256" key="8">
    <source>
        <dbReference type="ARBA" id="ARBA00022734"/>
    </source>
</evidence>
<dbReference type="PROSITE" id="PS50011">
    <property type="entry name" value="PROTEIN_KINASE_DOM"/>
    <property type="match status" value="1"/>
</dbReference>
<feature type="domain" description="Protein kinase" evidence="21">
    <location>
        <begin position="311"/>
        <end position="582"/>
    </location>
</feature>
<dbReference type="InterPro" id="IPR011009">
    <property type="entry name" value="Kinase-like_dom_sf"/>
</dbReference>
<evidence type="ECO:0000256" key="11">
    <source>
        <dbReference type="ARBA" id="ARBA00022840"/>
    </source>
</evidence>
<dbReference type="PANTHER" id="PTHR47976:SF102">
    <property type="entry name" value="G-TYPE LECTIN S-RECEPTOR-LIKE SERINE_THREONINE-PROTEIN KINASE LECRK3"/>
    <property type="match status" value="1"/>
</dbReference>
<keyword evidence="13 20" id="KW-0472">Membrane</keyword>
<accession>W9S055</accession>
<dbReference type="PROSITE" id="PS00108">
    <property type="entry name" value="PROTEIN_KINASE_ST"/>
    <property type="match status" value="1"/>
</dbReference>
<proteinExistence type="predicted"/>
<dbReference type="Pfam" id="PF00069">
    <property type="entry name" value="Pkinase"/>
    <property type="match status" value="1"/>
</dbReference>
<gene>
    <name evidence="22" type="ORF">L484_017894</name>
</gene>
<feature type="binding site" evidence="19">
    <location>
        <position position="342"/>
    </location>
    <ligand>
        <name>ATP</name>
        <dbReference type="ChEBI" id="CHEBI:30616"/>
    </ligand>
</feature>
<comment type="catalytic activity">
    <reaction evidence="18">
        <text>L-seryl-[protein] + ATP = O-phospho-L-seryl-[protein] + ADP + H(+)</text>
        <dbReference type="Rhea" id="RHEA:17989"/>
        <dbReference type="Rhea" id="RHEA-COMP:9863"/>
        <dbReference type="Rhea" id="RHEA-COMP:11604"/>
        <dbReference type="ChEBI" id="CHEBI:15378"/>
        <dbReference type="ChEBI" id="CHEBI:29999"/>
        <dbReference type="ChEBI" id="CHEBI:30616"/>
        <dbReference type="ChEBI" id="CHEBI:83421"/>
        <dbReference type="ChEBI" id="CHEBI:456216"/>
        <dbReference type="EC" id="2.7.11.1"/>
    </reaction>
</comment>
<keyword evidence="8 22" id="KW-0430">Lectin</keyword>
<dbReference type="GO" id="GO:0016020">
    <property type="term" value="C:membrane"/>
    <property type="evidence" value="ECO:0007669"/>
    <property type="project" value="UniProtKB-SubCell"/>
</dbReference>
<evidence type="ECO:0000256" key="7">
    <source>
        <dbReference type="ARBA" id="ARBA00022729"/>
    </source>
</evidence>
<protein>
    <recommendedName>
        <fullName evidence="2">non-specific serine/threonine protein kinase</fullName>
        <ecNumber evidence="2">2.7.11.1</ecNumber>
    </recommendedName>
</protein>
<dbReference type="PROSITE" id="PS00107">
    <property type="entry name" value="PROTEIN_KINASE_ATP"/>
    <property type="match status" value="1"/>
</dbReference>
<keyword evidence="10 22" id="KW-0418">Kinase</keyword>
<keyword evidence="3" id="KW-0723">Serine/threonine-protein kinase</keyword>
<organism evidence="22 23">
    <name type="scientific">Morus notabilis</name>
    <dbReference type="NCBI Taxonomy" id="981085"/>
    <lineage>
        <taxon>Eukaryota</taxon>
        <taxon>Viridiplantae</taxon>
        <taxon>Streptophyta</taxon>
        <taxon>Embryophyta</taxon>
        <taxon>Tracheophyta</taxon>
        <taxon>Spermatophyta</taxon>
        <taxon>Magnoliopsida</taxon>
        <taxon>eudicotyledons</taxon>
        <taxon>Gunneridae</taxon>
        <taxon>Pentapetalae</taxon>
        <taxon>rosids</taxon>
        <taxon>fabids</taxon>
        <taxon>Rosales</taxon>
        <taxon>Moraceae</taxon>
        <taxon>Moreae</taxon>
        <taxon>Morus</taxon>
    </lineage>
</organism>
<dbReference type="InterPro" id="IPR008271">
    <property type="entry name" value="Ser/Thr_kinase_AS"/>
</dbReference>
<dbReference type="GO" id="GO:0004674">
    <property type="term" value="F:protein serine/threonine kinase activity"/>
    <property type="evidence" value="ECO:0007669"/>
    <property type="project" value="UniProtKB-KW"/>
</dbReference>
<dbReference type="Gene3D" id="3.30.200.20">
    <property type="entry name" value="Phosphorylase Kinase, domain 1"/>
    <property type="match status" value="1"/>
</dbReference>
<dbReference type="STRING" id="981085.W9S055"/>
<evidence type="ECO:0000256" key="14">
    <source>
        <dbReference type="ARBA" id="ARBA00023157"/>
    </source>
</evidence>
<dbReference type="InterPro" id="IPR051343">
    <property type="entry name" value="G-type_lectin_kinases/EP1-like"/>
</dbReference>
<evidence type="ECO:0000256" key="3">
    <source>
        <dbReference type="ARBA" id="ARBA00022527"/>
    </source>
</evidence>
<name>W9S055_9ROSA</name>
<evidence type="ECO:0000256" key="2">
    <source>
        <dbReference type="ARBA" id="ARBA00012513"/>
    </source>
</evidence>
<dbReference type="InterPro" id="IPR036426">
    <property type="entry name" value="Bulb-type_lectin_dom_sf"/>
</dbReference>
<keyword evidence="23" id="KW-1185">Reference proteome</keyword>
<dbReference type="EMBL" id="KE345896">
    <property type="protein sequence ID" value="EXC19917.1"/>
    <property type="molecule type" value="Genomic_DNA"/>
</dbReference>
<dbReference type="SMART" id="SM00220">
    <property type="entry name" value="S_TKc"/>
    <property type="match status" value="1"/>
</dbReference>
<evidence type="ECO:0000256" key="5">
    <source>
        <dbReference type="ARBA" id="ARBA00022679"/>
    </source>
</evidence>
<keyword evidence="9 19" id="KW-0547">Nucleotide-binding</keyword>
<dbReference type="PANTHER" id="PTHR47976">
    <property type="entry name" value="G-TYPE LECTIN S-RECEPTOR-LIKE SERINE/THREONINE-PROTEIN KINASE SD2-5"/>
    <property type="match status" value="1"/>
</dbReference>
<evidence type="ECO:0000256" key="15">
    <source>
        <dbReference type="ARBA" id="ARBA00023170"/>
    </source>
</evidence>
<keyword evidence="7" id="KW-0732">Signal</keyword>
<evidence type="ECO:0000256" key="19">
    <source>
        <dbReference type="PROSITE-ProRule" id="PRU10141"/>
    </source>
</evidence>
<evidence type="ECO:0000256" key="17">
    <source>
        <dbReference type="ARBA" id="ARBA00047899"/>
    </source>
</evidence>
<dbReference type="GO" id="GO:0005524">
    <property type="term" value="F:ATP binding"/>
    <property type="evidence" value="ECO:0007669"/>
    <property type="project" value="UniProtKB-UniRule"/>
</dbReference>
<evidence type="ECO:0000259" key="21">
    <source>
        <dbReference type="PROSITE" id="PS50011"/>
    </source>
</evidence>
<dbReference type="Pfam" id="PF00954">
    <property type="entry name" value="S_locus_glycop"/>
    <property type="match status" value="1"/>
</dbReference>
<evidence type="ECO:0000313" key="23">
    <source>
        <dbReference type="Proteomes" id="UP000030645"/>
    </source>
</evidence>
<keyword evidence="16" id="KW-0325">Glycoprotein</keyword>
<dbReference type="FunFam" id="1.10.510.10:FF:000237">
    <property type="entry name" value="G-type lectin S-receptor-like serine/threonine-protein kinase"/>
    <property type="match status" value="1"/>
</dbReference>
<dbReference type="GO" id="GO:0030246">
    <property type="term" value="F:carbohydrate binding"/>
    <property type="evidence" value="ECO:0007669"/>
    <property type="project" value="UniProtKB-KW"/>
</dbReference>
<dbReference type="Gene3D" id="1.10.510.10">
    <property type="entry name" value="Transferase(Phosphotransferase) domain 1"/>
    <property type="match status" value="1"/>
</dbReference>
<dbReference type="Proteomes" id="UP000030645">
    <property type="component" value="Unassembled WGS sequence"/>
</dbReference>
<comment type="subcellular location">
    <subcellularLocation>
        <location evidence="1">Membrane</location>
        <topology evidence="1">Single-pass type I membrane protein</topology>
    </subcellularLocation>
</comment>
<dbReference type="InterPro" id="IPR000719">
    <property type="entry name" value="Prot_kinase_dom"/>
</dbReference>
<comment type="catalytic activity">
    <reaction evidence="17">
        <text>L-threonyl-[protein] + ATP = O-phospho-L-threonyl-[protein] + ADP + H(+)</text>
        <dbReference type="Rhea" id="RHEA:46608"/>
        <dbReference type="Rhea" id="RHEA-COMP:11060"/>
        <dbReference type="Rhea" id="RHEA-COMP:11605"/>
        <dbReference type="ChEBI" id="CHEBI:15378"/>
        <dbReference type="ChEBI" id="CHEBI:30013"/>
        <dbReference type="ChEBI" id="CHEBI:30616"/>
        <dbReference type="ChEBI" id="CHEBI:61977"/>
        <dbReference type="ChEBI" id="CHEBI:456216"/>
        <dbReference type="EC" id="2.7.11.1"/>
    </reaction>
</comment>
<feature type="transmembrane region" description="Helical" evidence="20">
    <location>
        <begin position="249"/>
        <end position="274"/>
    </location>
</feature>
<keyword evidence="6 20" id="KW-0812">Transmembrane</keyword>
<evidence type="ECO:0000256" key="6">
    <source>
        <dbReference type="ARBA" id="ARBA00022692"/>
    </source>
</evidence>
<dbReference type="SUPFAM" id="SSF56112">
    <property type="entry name" value="Protein kinase-like (PK-like)"/>
    <property type="match status" value="1"/>
</dbReference>
<dbReference type="SUPFAM" id="SSF51110">
    <property type="entry name" value="alpha-D-mannose-specific plant lectins"/>
    <property type="match status" value="1"/>
</dbReference>